<reference evidence="1" key="1">
    <citation type="submission" date="2018-05" db="EMBL/GenBank/DDBJ databases">
        <authorList>
            <person name="Lanie J.A."/>
            <person name="Ng W.-L."/>
            <person name="Kazmierczak K.M."/>
            <person name="Andrzejewski T.M."/>
            <person name="Davidsen T.M."/>
            <person name="Wayne K.J."/>
            <person name="Tettelin H."/>
            <person name="Glass J.I."/>
            <person name="Rusch D."/>
            <person name="Podicherti R."/>
            <person name="Tsui H.-C.T."/>
            <person name="Winkler M.E."/>
        </authorList>
    </citation>
    <scope>NUCLEOTIDE SEQUENCE</scope>
</reference>
<sequence>MLLPFVEMFIASLRPLTHLFSRPDVPVGETMSFVDFMSRFWSDKMSFQAYR</sequence>
<accession>A0A382QM84</accession>
<organism evidence="1">
    <name type="scientific">marine metagenome</name>
    <dbReference type="NCBI Taxonomy" id="408172"/>
    <lineage>
        <taxon>unclassified sequences</taxon>
        <taxon>metagenomes</taxon>
        <taxon>ecological metagenomes</taxon>
    </lineage>
</organism>
<protein>
    <submittedName>
        <fullName evidence="1">Uncharacterized protein</fullName>
    </submittedName>
</protein>
<name>A0A382QM84_9ZZZZ</name>
<feature type="non-terminal residue" evidence="1">
    <location>
        <position position="51"/>
    </location>
</feature>
<dbReference type="AlphaFoldDB" id="A0A382QM84"/>
<gene>
    <name evidence="1" type="ORF">METZ01_LOCUS338912</name>
</gene>
<dbReference type="EMBL" id="UINC01115204">
    <property type="protein sequence ID" value="SVC86058.1"/>
    <property type="molecule type" value="Genomic_DNA"/>
</dbReference>
<evidence type="ECO:0000313" key="1">
    <source>
        <dbReference type="EMBL" id="SVC86058.1"/>
    </source>
</evidence>
<proteinExistence type="predicted"/>